<accession>A0A0J9XFM0</accession>
<dbReference type="Gene3D" id="3.30.160.60">
    <property type="entry name" value="Classic Zinc Finger"/>
    <property type="match status" value="1"/>
</dbReference>
<dbReference type="Pfam" id="PF00096">
    <property type="entry name" value="zf-C2H2"/>
    <property type="match status" value="1"/>
</dbReference>
<organism evidence="4 5">
    <name type="scientific">Geotrichum candidum</name>
    <name type="common">Oospora lactis</name>
    <name type="synonym">Dipodascus geotrichum</name>
    <dbReference type="NCBI Taxonomy" id="1173061"/>
    <lineage>
        <taxon>Eukaryota</taxon>
        <taxon>Fungi</taxon>
        <taxon>Dikarya</taxon>
        <taxon>Ascomycota</taxon>
        <taxon>Saccharomycotina</taxon>
        <taxon>Dipodascomycetes</taxon>
        <taxon>Dipodascales</taxon>
        <taxon>Dipodascaceae</taxon>
        <taxon>Geotrichum</taxon>
    </lineage>
</organism>
<feature type="domain" description="C2H2-type" evidence="3">
    <location>
        <begin position="206"/>
        <end position="229"/>
    </location>
</feature>
<dbReference type="SMART" id="SM00355">
    <property type="entry name" value="ZnF_C2H2"/>
    <property type="match status" value="3"/>
</dbReference>
<dbReference type="PROSITE" id="PS50157">
    <property type="entry name" value="ZINC_FINGER_C2H2_2"/>
    <property type="match status" value="2"/>
</dbReference>
<sequence length="307" mass="34575">MFAHHEQAHSEACMALFRLSRAHYRQEEEEQVLMISELNNRKRRRSSFLDAAKTLESLFFSTANDTSVRLSRFGGSGSGIGDREPVVLPPIKTLASKPANSISPPTVQDRKEVAELKPPALTKLEIDPVSSPSYTSSESASDSDDGDEHSQRAGDALSTGAVNDEEQEEGEHTVSTTNTCLDCNETFKTPSLLRRHQKSRHQIQVYKCRTCSKLFNSIADRQTHKNNKHFSTIKIALKNPEFDADTARWPLGTEISSTRNKLGYFECPVDYCSFVTRIPGYWYEHVNTVAHIGTDPQKRKRRKVDSK</sequence>
<comment type="caution">
    <text evidence="4">The sequence shown here is derived from an EMBL/GenBank/DDBJ whole genome shotgun (WGS) entry which is preliminary data.</text>
</comment>
<dbReference type="EMBL" id="CCBN010000014">
    <property type="protein sequence ID" value="CDO56185.1"/>
    <property type="molecule type" value="Genomic_DNA"/>
</dbReference>
<reference evidence="4" key="1">
    <citation type="submission" date="2014-03" db="EMBL/GenBank/DDBJ databases">
        <authorList>
            <person name="Casaregola S."/>
        </authorList>
    </citation>
    <scope>NUCLEOTIDE SEQUENCE [LARGE SCALE GENOMIC DNA]</scope>
    <source>
        <strain evidence="4">CLIB 918</strain>
    </source>
</reference>
<dbReference type="Proteomes" id="UP000242525">
    <property type="component" value="Unassembled WGS sequence"/>
</dbReference>
<dbReference type="InterPro" id="IPR013087">
    <property type="entry name" value="Znf_C2H2_type"/>
</dbReference>
<evidence type="ECO:0000256" key="1">
    <source>
        <dbReference type="PROSITE-ProRule" id="PRU00042"/>
    </source>
</evidence>
<dbReference type="OrthoDB" id="6077919at2759"/>
<dbReference type="InterPro" id="IPR036236">
    <property type="entry name" value="Znf_C2H2_sf"/>
</dbReference>
<feature type="region of interest" description="Disordered" evidence="2">
    <location>
        <begin position="117"/>
        <end position="177"/>
    </location>
</feature>
<evidence type="ECO:0000259" key="3">
    <source>
        <dbReference type="PROSITE" id="PS50157"/>
    </source>
</evidence>
<feature type="domain" description="C2H2-type" evidence="3">
    <location>
        <begin position="178"/>
        <end position="201"/>
    </location>
</feature>
<dbReference type="PROSITE" id="PS00028">
    <property type="entry name" value="ZINC_FINGER_C2H2_1"/>
    <property type="match status" value="2"/>
</dbReference>
<gene>
    <name evidence="4" type="ORF">BN980_GECA14s00637g</name>
</gene>
<keyword evidence="5" id="KW-1185">Reference proteome</keyword>
<dbReference type="AlphaFoldDB" id="A0A0J9XFM0"/>
<evidence type="ECO:0000313" key="5">
    <source>
        <dbReference type="Proteomes" id="UP000242525"/>
    </source>
</evidence>
<feature type="compositionally biased region" description="Low complexity" evidence="2">
    <location>
        <begin position="127"/>
        <end position="140"/>
    </location>
</feature>
<dbReference type="GO" id="GO:0008270">
    <property type="term" value="F:zinc ion binding"/>
    <property type="evidence" value="ECO:0007669"/>
    <property type="project" value="UniProtKB-KW"/>
</dbReference>
<protein>
    <recommendedName>
        <fullName evidence="3">C2H2-type domain-containing protein</fullName>
    </recommendedName>
</protein>
<keyword evidence="1" id="KW-0479">Metal-binding</keyword>
<keyword evidence="1" id="KW-0863">Zinc-finger</keyword>
<name>A0A0J9XFM0_GEOCN</name>
<proteinExistence type="predicted"/>
<evidence type="ECO:0000256" key="2">
    <source>
        <dbReference type="SAM" id="MobiDB-lite"/>
    </source>
</evidence>
<evidence type="ECO:0000313" key="4">
    <source>
        <dbReference type="EMBL" id="CDO56185.1"/>
    </source>
</evidence>
<dbReference type="SUPFAM" id="SSF57667">
    <property type="entry name" value="beta-beta-alpha zinc fingers"/>
    <property type="match status" value="1"/>
</dbReference>
<keyword evidence="1" id="KW-0862">Zinc</keyword>